<accession>A0A815IFD3</accession>
<proteinExistence type="predicted"/>
<dbReference type="SUPFAM" id="SSF57959">
    <property type="entry name" value="Leucine zipper domain"/>
    <property type="match status" value="1"/>
</dbReference>
<reference evidence="4" key="1">
    <citation type="submission" date="2021-02" db="EMBL/GenBank/DDBJ databases">
        <authorList>
            <person name="Nowell W R."/>
        </authorList>
    </citation>
    <scope>NUCLEOTIDE SEQUENCE</scope>
</reference>
<dbReference type="Proteomes" id="UP000663842">
    <property type="component" value="Unassembled WGS sequence"/>
</dbReference>
<dbReference type="Gene3D" id="1.20.5.170">
    <property type="match status" value="1"/>
</dbReference>
<feature type="domain" description="BZIP" evidence="3">
    <location>
        <begin position="177"/>
        <end position="240"/>
    </location>
</feature>
<keyword evidence="1" id="KW-0175">Coiled coil</keyword>
<evidence type="ECO:0000256" key="2">
    <source>
        <dbReference type="SAM" id="MobiDB-lite"/>
    </source>
</evidence>
<dbReference type="InterPro" id="IPR031106">
    <property type="entry name" value="C/EBP"/>
</dbReference>
<dbReference type="Proteomes" id="UP000663834">
    <property type="component" value="Unassembled WGS sequence"/>
</dbReference>
<dbReference type="InterPro" id="IPR004827">
    <property type="entry name" value="bZIP"/>
</dbReference>
<evidence type="ECO:0000313" key="6">
    <source>
        <dbReference type="EMBL" id="CAF2050802.1"/>
    </source>
</evidence>
<dbReference type="GO" id="GO:0000981">
    <property type="term" value="F:DNA-binding transcription factor activity, RNA polymerase II-specific"/>
    <property type="evidence" value="ECO:0007669"/>
    <property type="project" value="TreeGrafter"/>
</dbReference>
<evidence type="ECO:0000313" key="8">
    <source>
        <dbReference type="EMBL" id="CAF2083252.1"/>
    </source>
</evidence>
<dbReference type="PROSITE" id="PS00036">
    <property type="entry name" value="BZIP_BASIC"/>
    <property type="match status" value="1"/>
</dbReference>
<evidence type="ECO:0000313" key="13">
    <source>
        <dbReference type="Proteomes" id="UP000663855"/>
    </source>
</evidence>
<evidence type="ECO:0000313" key="9">
    <source>
        <dbReference type="EMBL" id="CAF3928544.1"/>
    </source>
</evidence>
<dbReference type="EMBL" id="CAJOBF010001233">
    <property type="protein sequence ID" value="CAF3928544.1"/>
    <property type="molecule type" value="Genomic_DNA"/>
</dbReference>
<evidence type="ECO:0000313" key="4">
    <source>
        <dbReference type="EMBL" id="CAF1367939.1"/>
    </source>
</evidence>
<organism evidence="4 13">
    <name type="scientific">Rotaria magnacalcarata</name>
    <dbReference type="NCBI Taxonomy" id="392030"/>
    <lineage>
        <taxon>Eukaryota</taxon>
        <taxon>Metazoa</taxon>
        <taxon>Spiralia</taxon>
        <taxon>Gnathifera</taxon>
        <taxon>Rotifera</taxon>
        <taxon>Eurotatoria</taxon>
        <taxon>Bdelloidea</taxon>
        <taxon>Philodinida</taxon>
        <taxon>Philodinidae</taxon>
        <taxon>Rotaria</taxon>
    </lineage>
</organism>
<dbReference type="Pfam" id="PF00170">
    <property type="entry name" value="bZIP_1"/>
    <property type="match status" value="1"/>
</dbReference>
<dbReference type="PANTHER" id="PTHR23334:SF20">
    <property type="entry name" value="BASIC LEUCINE ZIPPER 24"/>
    <property type="match status" value="1"/>
</dbReference>
<feature type="region of interest" description="Disordered" evidence="2">
    <location>
        <begin position="140"/>
        <end position="167"/>
    </location>
</feature>
<dbReference type="EMBL" id="CAJNRG010002744">
    <property type="protein sequence ID" value="CAF2050802.1"/>
    <property type="molecule type" value="Genomic_DNA"/>
</dbReference>
<evidence type="ECO:0000313" key="12">
    <source>
        <dbReference type="EMBL" id="CAF4712085.1"/>
    </source>
</evidence>
<feature type="coiled-coil region" evidence="1">
    <location>
        <begin position="195"/>
        <end position="236"/>
    </location>
</feature>
<evidence type="ECO:0000313" key="5">
    <source>
        <dbReference type="EMBL" id="CAF1541353.1"/>
    </source>
</evidence>
<dbReference type="EMBL" id="CAJNOW010008623">
    <property type="protein sequence ID" value="CAF1541353.1"/>
    <property type="molecule type" value="Genomic_DNA"/>
</dbReference>
<feature type="compositionally biased region" description="Low complexity" evidence="2">
    <location>
        <begin position="151"/>
        <end position="167"/>
    </location>
</feature>
<dbReference type="EMBL" id="CAJOBJ010009165">
    <property type="protein sequence ID" value="CAF4131188.1"/>
    <property type="molecule type" value="Genomic_DNA"/>
</dbReference>
<evidence type="ECO:0000313" key="10">
    <source>
        <dbReference type="EMBL" id="CAF4131188.1"/>
    </source>
</evidence>
<evidence type="ECO:0000313" key="7">
    <source>
        <dbReference type="EMBL" id="CAF2068975.1"/>
    </source>
</evidence>
<comment type="caution">
    <text evidence="4">The sequence shown here is derived from an EMBL/GenBank/DDBJ whole genome shotgun (WGS) entry which is preliminary data.</text>
</comment>
<dbReference type="GO" id="GO:0006351">
    <property type="term" value="P:DNA-templated transcription"/>
    <property type="evidence" value="ECO:0007669"/>
    <property type="project" value="InterPro"/>
</dbReference>
<dbReference type="Proteomes" id="UP000663856">
    <property type="component" value="Unassembled WGS sequence"/>
</dbReference>
<dbReference type="Proteomes" id="UP000663824">
    <property type="component" value="Unassembled WGS sequence"/>
</dbReference>
<dbReference type="Proteomes" id="UP000681967">
    <property type="component" value="Unassembled WGS sequence"/>
</dbReference>
<dbReference type="Proteomes" id="UP000663887">
    <property type="component" value="Unassembled WGS sequence"/>
</dbReference>
<dbReference type="PANTHER" id="PTHR23334">
    <property type="entry name" value="CCAAT/ENHANCER BINDING PROTEIN"/>
    <property type="match status" value="1"/>
</dbReference>
<evidence type="ECO:0000256" key="1">
    <source>
        <dbReference type="SAM" id="Coils"/>
    </source>
</evidence>
<evidence type="ECO:0000259" key="3">
    <source>
        <dbReference type="PROSITE" id="PS50217"/>
    </source>
</evidence>
<dbReference type="Proteomes" id="UP000681720">
    <property type="component" value="Unassembled WGS sequence"/>
</dbReference>
<dbReference type="EMBL" id="CAJOBI010031846">
    <property type="protein sequence ID" value="CAF4277266.1"/>
    <property type="molecule type" value="Genomic_DNA"/>
</dbReference>
<dbReference type="PROSITE" id="PS50217">
    <property type="entry name" value="BZIP"/>
    <property type="match status" value="1"/>
</dbReference>
<dbReference type="EMBL" id="CAJNRF010006643">
    <property type="protein sequence ID" value="CAF2083252.1"/>
    <property type="molecule type" value="Genomic_DNA"/>
</dbReference>
<dbReference type="CDD" id="cd14692">
    <property type="entry name" value="bZIP_ATF4"/>
    <property type="match status" value="1"/>
</dbReference>
<sequence>MQFPFNQTGDLLTPNIKDVCVTRVNPILASSDAFSLDDNDLHFSSPGLKSNEYTFPPTKDNNYENSDNNEQQQQYDLFSTFQFPVLSELDKTDLQMEFLDFEKYLTQSSIPCTETDVHDSSISTDSTLWVGEECTIDSENRSDMMVPPSPSISLSSESSSTVSSTHKSTKKTSLTIIERKLRKKDQNKSAAEKYRKKKQAERAELLARHAALKNQNQELKFELDNLTYRLESFKQLFVDVLQVKVPLNESK</sequence>
<dbReference type="OrthoDB" id="5847285at2759"/>
<dbReference type="EMBL" id="CAJOBH010121166">
    <property type="protein sequence ID" value="CAF4712085.1"/>
    <property type="molecule type" value="Genomic_DNA"/>
</dbReference>
<dbReference type="Proteomes" id="UP000663855">
    <property type="component" value="Unassembled WGS sequence"/>
</dbReference>
<dbReference type="EMBL" id="CAJNOV010009488">
    <property type="protein sequence ID" value="CAF1367939.1"/>
    <property type="molecule type" value="Genomic_DNA"/>
</dbReference>
<dbReference type="Proteomes" id="UP000676336">
    <property type="component" value="Unassembled WGS sequence"/>
</dbReference>
<name>A0A815IFD3_9BILA</name>
<dbReference type="EMBL" id="CAJNRE010007918">
    <property type="protein sequence ID" value="CAF2068975.1"/>
    <property type="molecule type" value="Genomic_DNA"/>
</dbReference>
<protein>
    <recommendedName>
        <fullName evidence="3">BZIP domain-containing protein</fullName>
    </recommendedName>
</protein>
<gene>
    <name evidence="12" type="ORF">BYL167_LOCUS44526</name>
    <name evidence="4" type="ORF">CJN711_LOCUS20287</name>
    <name evidence="10" type="ORF">GIL414_LOCUS18538</name>
    <name evidence="5" type="ORF">KQP761_LOCUS16985</name>
    <name evidence="7" type="ORF">MBJ925_LOCUS16357</name>
    <name evidence="11" type="ORF">SMN809_LOCUS25104</name>
    <name evidence="9" type="ORF">UXM345_LOCUS12051</name>
    <name evidence="8" type="ORF">WKI299_LOCUS16617</name>
    <name evidence="6" type="ORF">XDN619_LOCUS8490</name>
</gene>
<dbReference type="AlphaFoldDB" id="A0A815IFD3"/>
<dbReference type="SMART" id="SM00338">
    <property type="entry name" value="BRLZ"/>
    <property type="match status" value="1"/>
</dbReference>
<dbReference type="GO" id="GO:0000978">
    <property type="term" value="F:RNA polymerase II cis-regulatory region sequence-specific DNA binding"/>
    <property type="evidence" value="ECO:0007669"/>
    <property type="project" value="TreeGrafter"/>
</dbReference>
<evidence type="ECO:0000313" key="11">
    <source>
        <dbReference type="EMBL" id="CAF4277266.1"/>
    </source>
</evidence>
<feature type="region of interest" description="Disordered" evidence="2">
    <location>
        <begin position="47"/>
        <end position="69"/>
    </location>
</feature>
<dbReference type="InterPro" id="IPR046347">
    <property type="entry name" value="bZIP_sf"/>
</dbReference>